<dbReference type="Proteomes" id="UP000177067">
    <property type="component" value="Unassembled WGS sequence"/>
</dbReference>
<keyword evidence="4 7" id="KW-0067">ATP-binding</keyword>
<dbReference type="GO" id="GO:0006430">
    <property type="term" value="P:lysyl-tRNA aminoacylation"/>
    <property type="evidence" value="ECO:0007669"/>
    <property type="project" value="UniProtKB-UniRule"/>
</dbReference>
<dbReference type="InterPro" id="IPR018149">
    <property type="entry name" value="Lys-tRNA-synth_II_C"/>
</dbReference>
<protein>
    <recommendedName>
        <fullName evidence="7">Lysine--tRNA ligase</fullName>
        <ecNumber evidence="7">6.1.1.6</ecNumber>
    </recommendedName>
    <alternativeName>
        <fullName evidence="7">Lysyl-tRNA synthetase</fullName>
        <shortName evidence="7">LysRS</shortName>
    </alternativeName>
</protein>
<keyword evidence="5 7" id="KW-0030">Aminoacyl-tRNA synthetase</keyword>
<dbReference type="HAMAP" id="MF_00252">
    <property type="entry name" value="Lys_tRNA_synth_class2"/>
    <property type="match status" value="1"/>
</dbReference>
<dbReference type="SUPFAM" id="SSF55681">
    <property type="entry name" value="Class II aaRS and biotin synthetases"/>
    <property type="match status" value="1"/>
</dbReference>
<proteinExistence type="inferred from homology"/>
<comment type="caution">
    <text evidence="7">Lacks conserved residue(s) required for the propagation of feature annotation.</text>
</comment>
<keyword evidence="1 7" id="KW-0436">Ligase</keyword>
<comment type="similarity">
    <text evidence="7">Belongs to the class-II aminoacyl-tRNA synthetase family.</text>
</comment>
<dbReference type="EMBL" id="MFPS01000008">
    <property type="protein sequence ID" value="OGH58969.1"/>
    <property type="molecule type" value="Genomic_DNA"/>
</dbReference>
<dbReference type="GO" id="GO:0000287">
    <property type="term" value="F:magnesium ion binding"/>
    <property type="evidence" value="ECO:0007669"/>
    <property type="project" value="UniProtKB-UniRule"/>
</dbReference>
<name>A0A1F6LI04_9BACT</name>
<sequence length="492" mass="57641">MENINKKNVTEVNINDEREVRLKKLSELRSANINPYPASADRKEKIAEALKKNEGESVQIVGRIMMKRDMGKLTFCHLQDESARMQIVFKKDDIGEESYKLFTKKIDLADIISVKGARFVTHKGEQSVLVSEWSLLSKALLPLPDKFHGLQNEELRYRKRYLDLLLNPDLREVFYKKSKFWDVTRSFMKDKGFFEVETPYLEVTTGGAEANPFKTYHRDYDMDVYLRISIGELWQKRLMAAGYEKTFEIGRVFRNEGSSPEHLQEFTNMEFYWAYKNYKDGMALVQELYRKIAMEVFGTTKFTTKGFEYDLADEWPEIDYTEEVKKQTGVNILEATEDEMKNTLKKLNVRYEGDNRERLTDTLWKYCRKNMSGPAFLVNHPKLVSPLSKQKPENPLLTERFQIIIAGSEVGNGFSELNDPVEQRERFEKQRELIETGDEEAMMADWEFVEMLEHGMPPTCGFGFGERLFAFMMDKPLRECQLFPLMKPELHD</sequence>
<reference evidence="10 11" key="1">
    <citation type="journal article" date="2016" name="Nat. Commun.">
        <title>Thousands of microbial genomes shed light on interconnected biogeochemical processes in an aquifer system.</title>
        <authorList>
            <person name="Anantharaman K."/>
            <person name="Brown C.T."/>
            <person name="Hug L.A."/>
            <person name="Sharon I."/>
            <person name="Castelle C.J."/>
            <person name="Probst A.J."/>
            <person name="Thomas B.C."/>
            <person name="Singh A."/>
            <person name="Wilkins M.J."/>
            <person name="Karaoz U."/>
            <person name="Brodie E.L."/>
            <person name="Williams K.H."/>
            <person name="Hubbard S.S."/>
            <person name="Banfield J.F."/>
        </authorList>
    </citation>
    <scope>NUCLEOTIDE SEQUENCE [LARGE SCALE GENOMIC DNA]</scope>
</reference>
<feature type="binding site" evidence="7">
    <location>
        <position position="409"/>
    </location>
    <ligand>
        <name>Mg(2+)</name>
        <dbReference type="ChEBI" id="CHEBI:18420"/>
        <label>2</label>
    </ligand>
</feature>
<dbReference type="GO" id="GO:0000049">
    <property type="term" value="F:tRNA binding"/>
    <property type="evidence" value="ECO:0007669"/>
    <property type="project" value="TreeGrafter"/>
</dbReference>
<comment type="cofactor">
    <cofactor evidence="7 8">
        <name>Mg(2+)</name>
        <dbReference type="ChEBI" id="CHEBI:18420"/>
    </cofactor>
    <text evidence="7 8">Binds 3 Mg(2+) ions per subunit.</text>
</comment>
<evidence type="ECO:0000256" key="8">
    <source>
        <dbReference type="RuleBase" id="RU000336"/>
    </source>
</evidence>
<dbReference type="PRINTS" id="PR00982">
    <property type="entry name" value="TRNASYNTHLYS"/>
</dbReference>
<evidence type="ECO:0000259" key="9">
    <source>
        <dbReference type="PROSITE" id="PS50862"/>
    </source>
</evidence>
<evidence type="ECO:0000256" key="3">
    <source>
        <dbReference type="ARBA" id="ARBA00022741"/>
    </source>
</evidence>
<feature type="binding site" evidence="7">
    <location>
        <position position="409"/>
    </location>
    <ligand>
        <name>Mg(2+)</name>
        <dbReference type="ChEBI" id="CHEBI:18420"/>
        <label>1</label>
    </ligand>
</feature>
<dbReference type="Gene3D" id="3.30.930.10">
    <property type="entry name" value="Bira Bifunctional Protein, Domain 2"/>
    <property type="match status" value="1"/>
</dbReference>
<comment type="subunit">
    <text evidence="7">Homodimer.</text>
</comment>
<evidence type="ECO:0000256" key="2">
    <source>
        <dbReference type="ARBA" id="ARBA00022723"/>
    </source>
</evidence>
<dbReference type="InterPro" id="IPR004365">
    <property type="entry name" value="NA-bd_OB_tRNA"/>
</dbReference>
<evidence type="ECO:0000313" key="11">
    <source>
        <dbReference type="Proteomes" id="UP000177067"/>
    </source>
</evidence>
<dbReference type="SUPFAM" id="SSF50249">
    <property type="entry name" value="Nucleic acid-binding proteins"/>
    <property type="match status" value="1"/>
</dbReference>
<dbReference type="AlphaFoldDB" id="A0A1F6LI04"/>
<dbReference type="InterPro" id="IPR002313">
    <property type="entry name" value="Lys-tRNA-ligase_II"/>
</dbReference>
<dbReference type="PROSITE" id="PS50862">
    <property type="entry name" value="AA_TRNA_LIGASE_II"/>
    <property type="match status" value="1"/>
</dbReference>
<evidence type="ECO:0000256" key="4">
    <source>
        <dbReference type="ARBA" id="ARBA00022840"/>
    </source>
</evidence>
<dbReference type="NCBIfam" id="TIGR00499">
    <property type="entry name" value="lysS_bact"/>
    <property type="match status" value="1"/>
</dbReference>
<dbReference type="Gene3D" id="2.40.50.140">
    <property type="entry name" value="Nucleic acid-binding proteins"/>
    <property type="match status" value="1"/>
</dbReference>
<dbReference type="InterPro" id="IPR004364">
    <property type="entry name" value="Aa-tRNA-synt_II"/>
</dbReference>
<evidence type="ECO:0000256" key="7">
    <source>
        <dbReference type="HAMAP-Rule" id="MF_00252"/>
    </source>
</evidence>
<keyword evidence="2 7" id="KW-0479">Metal-binding</keyword>
<accession>A0A1F6LI04</accession>
<dbReference type="EC" id="6.1.1.6" evidence="7"/>
<dbReference type="CDD" id="cd04322">
    <property type="entry name" value="LysRS_N"/>
    <property type="match status" value="1"/>
</dbReference>
<evidence type="ECO:0000256" key="6">
    <source>
        <dbReference type="ARBA" id="ARBA00048573"/>
    </source>
</evidence>
<dbReference type="Pfam" id="PF01336">
    <property type="entry name" value="tRNA_anti-codon"/>
    <property type="match status" value="1"/>
</dbReference>
<keyword evidence="7" id="KW-0963">Cytoplasm</keyword>
<keyword evidence="7 8" id="KW-0460">Magnesium</keyword>
<evidence type="ECO:0000256" key="1">
    <source>
        <dbReference type="ARBA" id="ARBA00022598"/>
    </source>
</evidence>
<comment type="catalytic activity">
    <reaction evidence="6 7 8">
        <text>tRNA(Lys) + L-lysine + ATP = L-lysyl-tRNA(Lys) + AMP + diphosphate</text>
        <dbReference type="Rhea" id="RHEA:20792"/>
        <dbReference type="Rhea" id="RHEA-COMP:9696"/>
        <dbReference type="Rhea" id="RHEA-COMP:9697"/>
        <dbReference type="ChEBI" id="CHEBI:30616"/>
        <dbReference type="ChEBI" id="CHEBI:32551"/>
        <dbReference type="ChEBI" id="CHEBI:33019"/>
        <dbReference type="ChEBI" id="CHEBI:78442"/>
        <dbReference type="ChEBI" id="CHEBI:78529"/>
        <dbReference type="ChEBI" id="CHEBI:456215"/>
        <dbReference type="EC" id="6.1.1.6"/>
    </reaction>
</comment>
<keyword evidence="3 7" id="KW-0547">Nucleotide-binding</keyword>
<evidence type="ECO:0000256" key="5">
    <source>
        <dbReference type="ARBA" id="ARBA00023146"/>
    </source>
</evidence>
<comment type="caution">
    <text evidence="10">The sequence shown here is derived from an EMBL/GenBank/DDBJ whole genome shotgun (WGS) entry which is preliminary data.</text>
</comment>
<dbReference type="GO" id="GO:0005829">
    <property type="term" value="C:cytosol"/>
    <property type="evidence" value="ECO:0007669"/>
    <property type="project" value="TreeGrafter"/>
</dbReference>
<dbReference type="InterPro" id="IPR045864">
    <property type="entry name" value="aa-tRNA-synth_II/BPL/LPL"/>
</dbReference>
<keyword evidence="7" id="KW-0648">Protein biosynthesis</keyword>
<gene>
    <name evidence="7" type="primary">lysS</name>
    <name evidence="10" type="ORF">A2725_04460</name>
</gene>
<dbReference type="InterPro" id="IPR006195">
    <property type="entry name" value="aa-tRNA-synth_II"/>
</dbReference>
<dbReference type="InterPro" id="IPR044136">
    <property type="entry name" value="Lys-tRNA-ligase_II_N"/>
</dbReference>
<organism evidence="10 11">
    <name type="scientific">Candidatus Magasanikbacteria bacterium RIFCSPHIGHO2_01_FULL_33_34</name>
    <dbReference type="NCBI Taxonomy" id="1798671"/>
    <lineage>
        <taxon>Bacteria</taxon>
        <taxon>Candidatus Magasanikiibacteriota</taxon>
    </lineage>
</organism>
<comment type="subcellular location">
    <subcellularLocation>
        <location evidence="7">Cytoplasm</location>
    </subcellularLocation>
</comment>
<dbReference type="GO" id="GO:0004824">
    <property type="term" value="F:lysine-tRNA ligase activity"/>
    <property type="evidence" value="ECO:0007669"/>
    <property type="project" value="UniProtKB-UniRule"/>
</dbReference>
<dbReference type="Pfam" id="PF00152">
    <property type="entry name" value="tRNA-synt_2"/>
    <property type="match status" value="1"/>
</dbReference>
<dbReference type="InterPro" id="IPR012340">
    <property type="entry name" value="NA-bd_OB-fold"/>
</dbReference>
<dbReference type="PANTHER" id="PTHR42918">
    <property type="entry name" value="LYSYL-TRNA SYNTHETASE"/>
    <property type="match status" value="1"/>
</dbReference>
<feature type="domain" description="Aminoacyl-transfer RNA synthetases class-II family profile" evidence="9">
    <location>
        <begin position="185"/>
        <end position="488"/>
    </location>
</feature>
<dbReference type="PANTHER" id="PTHR42918:SF15">
    <property type="entry name" value="LYSINE--TRNA LIGASE, CHLOROPLASTIC_MITOCHONDRIAL"/>
    <property type="match status" value="1"/>
</dbReference>
<evidence type="ECO:0000313" key="10">
    <source>
        <dbReference type="EMBL" id="OGH58969.1"/>
    </source>
</evidence>
<dbReference type="GO" id="GO:0005524">
    <property type="term" value="F:ATP binding"/>
    <property type="evidence" value="ECO:0007669"/>
    <property type="project" value="UniProtKB-UniRule"/>
</dbReference>
<dbReference type="NCBIfam" id="NF001756">
    <property type="entry name" value="PRK00484.1"/>
    <property type="match status" value="1"/>
</dbReference>